<name>A0A934NGK3_9BACT</name>
<comment type="caution">
    <text evidence="3">The sequence shown here is derived from an EMBL/GenBank/DDBJ whole genome shotgun (WGS) entry which is preliminary data.</text>
</comment>
<dbReference type="CDD" id="cd07067">
    <property type="entry name" value="HP_PGM_like"/>
    <property type="match status" value="1"/>
</dbReference>
<dbReference type="PIRSF" id="PIRSF000709">
    <property type="entry name" value="6PFK_2-Ptase"/>
    <property type="match status" value="1"/>
</dbReference>
<sequence length="199" mass="22087">MAEQRPQRVVLVRHGATDWSDSLRHTGWTDPPLNQSGLRQAAALAQPLAQWSFSAVLCSPLQRALATCELSGHLENAQIDQDLREWDYGDYEGLTSAEIRAQRPGWNIWDQGVVGGETLDQLGERVDRVVARLRTLSGDVCVFGHGHALRVLGARWIDRPPLLAQNLNLATATISQLGWEREWPSITLWNQAQPPGGVD</sequence>
<feature type="active site" description="Tele-phosphohistidine intermediate" evidence="1">
    <location>
        <position position="14"/>
    </location>
</feature>
<accession>A0A934NGK3</accession>
<dbReference type="SMART" id="SM00855">
    <property type="entry name" value="PGAM"/>
    <property type="match status" value="1"/>
</dbReference>
<proteinExistence type="predicted"/>
<evidence type="ECO:0000256" key="2">
    <source>
        <dbReference type="PIRSR" id="PIRSR613078-2"/>
    </source>
</evidence>
<dbReference type="Proteomes" id="UP000614410">
    <property type="component" value="Unassembled WGS sequence"/>
</dbReference>
<dbReference type="EMBL" id="JAEKNN010000056">
    <property type="protein sequence ID" value="MBJ7610115.1"/>
    <property type="molecule type" value="Genomic_DNA"/>
</dbReference>
<dbReference type="InterPro" id="IPR029033">
    <property type="entry name" value="His_PPase_superfam"/>
</dbReference>
<dbReference type="Gene3D" id="3.40.50.1240">
    <property type="entry name" value="Phosphoglycerate mutase-like"/>
    <property type="match status" value="1"/>
</dbReference>
<feature type="active site" description="Proton donor/acceptor" evidence="1">
    <location>
        <position position="85"/>
    </location>
</feature>
<evidence type="ECO:0000313" key="3">
    <source>
        <dbReference type="EMBL" id="MBJ7610115.1"/>
    </source>
</evidence>
<dbReference type="SUPFAM" id="SSF53254">
    <property type="entry name" value="Phosphoglycerate mutase-like"/>
    <property type="match status" value="1"/>
</dbReference>
<feature type="binding site" evidence="2">
    <location>
        <begin position="26"/>
        <end position="27"/>
    </location>
    <ligand>
        <name>substrate</name>
    </ligand>
</feature>
<dbReference type="GO" id="GO:0070297">
    <property type="term" value="P:regulation of phosphorelay signal transduction system"/>
    <property type="evidence" value="ECO:0007669"/>
    <property type="project" value="TreeGrafter"/>
</dbReference>
<dbReference type="GO" id="GO:0101006">
    <property type="term" value="F:protein histidine phosphatase activity"/>
    <property type="evidence" value="ECO:0007669"/>
    <property type="project" value="TreeGrafter"/>
</dbReference>
<dbReference type="InterPro" id="IPR013078">
    <property type="entry name" value="His_Pase_superF_clade-1"/>
</dbReference>
<organism evidence="3 4">
    <name type="scientific">Candidatus Amunia macphersoniae</name>
    <dbReference type="NCBI Taxonomy" id="3127014"/>
    <lineage>
        <taxon>Bacteria</taxon>
        <taxon>Bacillati</taxon>
        <taxon>Candidatus Dormiibacterota</taxon>
        <taxon>Candidatus Dormibacteria</taxon>
        <taxon>Candidatus Aeolococcales</taxon>
        <taxon>Candidatus Aeolococcaceae</taxon>
        <taxon>Candidatus Amunia</taxon>
    </lineage>
</organism>
<gene>
    <name evidence="3" type="ORF">JF887_11895</name>
</gene>
<protein>
    <submittedName>
        <fullName evidence="3">Histidine phosphatase family protein</fullName>
    </submittedName>
</protein>
<reference evidence="3 4" key="1">
    <citation type="submission" date="2020-10" db="EMBL/GenBank/DDBJ databases">
        <title>Ca. Dormibacterota MAGs.</title>
        <authorList>
            <person name="Montgomery K."/>
        </authorList>
    </citation>
    <scope>NUCLEOTIDE SEQUENCE [LARGE SCALE GENOMIC DNA]</scope>
    <source>
        <strain evidence="3">Mitchell_Peninsula_5</strain>
    </source>
</reference>
<feature type="binding site" evidence="2">
    <location>
        <position position="63"/>
    </location>
    <ligand>
        <name>substrate</name>
    </ligand>
</feature>
<evidence type="ECO:0000256" key="1">
    <source>
        <dbReference type="PIRSR" id="PIRSR613078-1"/>
    </source>
</evidence>
<dbReference type="PANTHER" id="PTHR48100">
    <property type="entry name" value="BROAD-SPECIFICITY PHOSPHATASE YOR283W-RELATED"/>
    <property type="match status" value="1"/>
</dbReference>
<feature type="binding site" evidence="2">
    <location>
        <begin position="85"/>
        <end position="88"/>
    </location>
    <ligand>
        <name>substrate</name>
    </ligand>
</feature>
<dbReference type="InterPro" id="IPR050275">
    <property type="entry name" value="PGM_Phosphatase"/>
</dbReference>
<evidence type="ECO:0000313" key="4">
    <source>
        <dbReference type="Proteomes" id="UP000614410"/>
    </source>
</evidence>
<dbReference type="PANTHER" id="PTHR48100:SF15">
    <property type="entry name" value="SEDOHEPTULOSE 1,7-BISPHOSPHATASE"/>
    <property type="match status" value="1"/>
</dbReference>
<dbReference type="Pfam" id="PF00300">
    <property type="entry name" value="His_Phos_1"/>
    <property type="match status" value="1"/>
</dbReference>
<dbReference type="AlphaFoldDB" id="A0A934NGK3"/>